<evidence type="ECO:0000256" key="2">
    <source>
        <dbReference type="ARBA" id="ARBA00022475"/>
    </source>
</evidence>
<evidence type="ECO:0000259" key="8">
    <source>
        <dbReference type="Pfam" id="PF02687"/>
    </source>
</evidence>
<comment type="caution">
    <text evidence="10">The sequence shown here is derived from an EMBL/GenBank/DDBJ whole genome shotgun (WGS) entry which is preliminary data.</text>
</comment>
<keyword evidence="2" id="KW-1003">Cell membrane</keyword>
<evidence type="ECO:0000256" key="6">
    <source>
        <dbReference type="ARBA" id="ARBA00038076"/>
    </source>
</evidence>
<comment type="subcellular location">
    <subcellularLocation>
        <location evidence="1">Cell membrane</location>
        <topology evidence="1">Multi-pass membrane protein</topology>
    </subcellularLocation>
</comment>
<protein>
    <submittedName>
        <fullName evidence="10">Peptide ABC transporter permease</fullName>
    </submittedName>
</protein>
<dbReference type="AlphaFoldDB" id="A0A8J4DWX4"/>
<evidence type="ECO:0000256" key="3">
    <source>
        <dbReference type="ARBA" id="ARBA00022692"/>
    </source>
</evidence>
<dbReference type="RefSeq" id="WP_203987372.1">
    <property type="nucleotide sequence ID" value="NZ_BOPG01000006.1"/>
</dbReference>
<reference evidence="10" key="1">
    <citation type="submission" date="2021-01" db="EMBL/GenBank/DDBJ databases">
        <title>Whole genome shotgun sequence of Virgisporangium aurantiacum NBRC 16421.</title>
        <authorList>
            <person name="Komaki H."/>
            <person name="Tamura T."/>
        </authorList>
    </citation>
    <scope>NUCLEOTIDE SEQUENCE</scope>
    <source>
        <strain evidence="10">NBRC 16421</strain>
    </source>
</reference>
<feature type="transmembrane region" description="Helical" evidence="7">
    <location>
        <begin position="21"/>
        <end position="42"/>
    </location>
</feature>
<dbReference type="InterPro" id="IPR025857">
    <property type="entry name" value="MacB_PCD"/>
</dbReference>
<proteinExistence type="inferred from homology"/>
<feature type="domain" description="MacB-like periplasmic core" evidence="9">
    <location>
        <begin position="21"/>
        <end position="243"/>
    </location>
</feature>
<sequence length="402" mass="41334">MTLVETVRFALRGITANKLRSGLTVLGILIGVAAVILLVAVGNGSAKQIQDSIERLGTNTLTVTGGAGGGLRGGGASTTSTALTMDLVPALQDRTLAPHVKTVSPVVTGSQSATYDGTDHTVPQFIGTYPTYVSASNYTVARGAVFAAGDTRKVVLIGTTVATELFGRVDPLGKQITVSGKLFTVIGVLAEKGGSGFNDPNDIAIAPVNAVQESLTGYGTINQLLVQATGPDDVNAAQAEITTILNQQLKVTGTSSTAYRILNQAQLLSTRTDTANTFTMLLGAVAGISLLVGGIGITNIMMVTVTERTREIGIRKALGAPKRTVLTQFLVEATVLSLIGGLLGVLVAVIGAQFTIVSIKPVIVPSSVALALGVSVAIGLFFGSYPASRAASLRPIEALRYE</sequence>
<feature type="transmembrane region" description="Helical" evidence="7">
    <location>
        <begin position="325"/>
        <end position="350"/>
    </location>
</feature>
<feature type="transmembrane region" description="Helical" evidence="7">
    <location>
        <begin position="278"/>
        <end position="305"/>
    </location>
</feature>
<dbReference type="GO" id="GO:0005886">
    <property type="term" value="C:plasma membrane"/>
    <property type="evidence" value="ECO:0007669"/>
    <property type="project" value="UniProtKB-SubCell"/>
</dbReference>
<gene>
    <name evidence="10" type="ORF">Vau01_008350</name>
</gene>
<evidence type="ECO:0000256" key="5">
    <source>
        <dbReference type="ARBA" id="ARBA00023136"/>
    </source>
</evidence>
<keyword evidence="3 7" id="KW-0812">Transmembrane</keyword>
<comment type="similarity">
    <text evidence="6">Belongs to the ABC-4 integral membrane protein family.</text>
</comment>
<dbReference type="InterPro" id="IPR003838">
    <property type="entry name" value="ABC3_permease_C"/>
</dbReference>
<accession>A0A8J4DWX4</accession>
<evidence type="ECO:0000256" key="7">
    <source>
        <dbReference type="SAM" id="Phobius"/>
    </source>
</evidence>
<keyword evidence="5 7" id="KW-0472">Membrane</keyword>
<feature type="domain" description="ABC3 transporter permease C-terminal" evidence="8">
    <location>
        <begin position="284"/>
        <end position="393"/>
    </location>
</feature>
<keyword evidence="4 7" id="KW-1133">Transmembrane helix</keyword>
<organism evidence="10 11">
    <name type="scientific">Virgisporangium aurantiacum</name>
    <dbReference type="NCBI Taxonomy" id="175570"/>
    <lineage>
        <taxon>Bacteria</taxon>
        <taxon>Bacillati</taxon>
        <taxon>Actinomycetota</taxon>
        <taxon>Actinomycetes</taxon>
        <taxon>Micromonosporales</taxon>
        <taxon>Micromonosporaceae</taxon>
        <taxon>Virgisporangium</taxon>
    </lineage>
</organism>
<dbReference type="Pfam" id="PF02687">
    <property type="entry name" value="FtsX"/>
    <property type="match status" value="1"/>
</dbReference>
<evidence type="ECO:0000313" key="10">
    <source>
        <dbReference type="EMBL" id="GIJ53319.1"/>
    </source>
</evidence>
<dbReference type="PANTHER" id="PTHR30572:SF4">
    <property type="entry name" value="ABC TRANSPORTER PERMEASE YTRF"/>
    <property type="match status" value="1"/>
</dbReference>
<evidence type="ECO:0000256" key="1">
    <source>
        <dbReference type="ARBA" id="ARBA00004651"/>
    </source>
</evidence>
<evidence type="ECO:0000259" key="9">
    <source>
        <dbReference type="Pfam" id="PF12704"/>
    </source>
</evidence>
<evidence type="ECO:0000313" key="11">
    <source>
        <dbReference type="Proteomes" id="UP000612585"/>
    </source>
</evidence>
<name>A0A8J4DWX4_9ACTN</name>
<dbReference type="EMBL" id="BOPG01000006">
    <property type="protein sequence ID" value="GIJ53319.1"/>
    <property type="molecule type" value="Genomic_DNA"/>
</dbReference>
<dbReference type="GO" id="GO:0022857">
    <property type="term" value="F:transmembrane transporter activity"/>
    <property type="evidence" value="ECO:0007669"/>
    <property type="project" value="TreeGrafter"/>
</dbReference>
<dbReference type="Proteomes" id="UP000612585">
    <property type="component" value="Unassembled WGS sequence"/>
</dbReference>
<evidence type="ECO:0000256" key="4">
    <source>
        <dbReference type="ARBA" id="ARBA00022989"/>
    </source>
</evidence>
<feature type="transmembrane region" description="Helical" evidence="7">
    <location>
        <begin position="362"/>
        <end position="385"/>
    </location>
</feature>
<dbReference type="Pfam" id="PF12704">
    <property type="entry name" value="MacB_PCD"/>
    <property type="match status" value="1"/>
</dbReference>
<dbReference type="InterPro" id="IPR050250">
    <property type="entry name" value="Macrolide_Exporter_MacB"/>
</dbReference>
<keyword evidence="11" id="KW-1185">Reference proteome</keyword>
<dbReference type="PANTHER" id="PTHR30572">
    <property type="entry name" value="MEMBRANE COMPONENT OF TRANSPORTER-RELATED"/>
    <property type="match status" value="1"/>
</dbReference>